<keyword evidence="9" id="KW-1185">Reference proteome</keyword>
<evidence type="ECO:0000256" key="4">
    <source>
        <dbReference type="ARBA" id="ARBA00022840"/>
    </source>
</evidence>
<evidence type="ECO:0000256" key="3">
    <source>
        <dbReference type="ARBA" id="ARBA00022741"/>
    </source>
</evidence>
<dbReference type="OrthoDB" id="5298774at2"/>
<gene>
    <name evidence="7" type="ORF">BI344_14965</name>
    <name evidence="6" type="ORF">BI347_13960</name>
</gene>
<name>A0A1S1X5M5_9NEIS</name>
<dbReference type="SUPFAM" id="SSF50331">
    <property type="entry name" value="MOP-like"/>
    <property type="match status" value="1"/>
</dbReference>
<dbReference type="InterPro" id="IPR050093">
    <property type="entry name" value="ABC_SmlMolc_Importer"/>
</dbReference>
<dbReference type="InterPro" id="IPR003439">
    <property type="entry name" value="ABC_transporter-like_ATP-bd"/>
</dbReference>
<dbReference type="RefSeq" id="WP_071112443.1">
    <property type="nucleotide sequence ID" value="NZ_MKCS01000001.1"/>
</dbReference>
<dbReference type="PANTHER" id="PTHR42781:SF4">
    <property type="entry name" value="SPERMIDINE_PUTRESCINE IMPORT ATP-BINDING PROTEIN POTA"/>
    <property type="match status" value="1"/>
</dbReference>
<dbReference type="GO" id="GO:0022857">
    <property type="term" value="F:transmembrane transporter activity"/>
    <property type="evidence" value="ECO:0007669"/>
    <property type="project" value="InterPro"/>
</dbReference>
<dbReference type="Gene3D" id="3.40.50.300">
    <property type="entry name" value="P-loop containing nucleotide triphosphate hydrolases"/>
    <property type="match status" value="1"/>
</dbReference>
<evidence type="ECO:0000259" key="5">
    <source>
        <dbReference type="PROSITE" id="PS50893"/>
    </source>
</evidence>
<feature type="domain" description="ABC transporter" evidence="5">
    <location>
        <begin position="4"/>
        <end position="234"/>
    </location>
</feature>
<proteinExistence type="predicted"/>
<reference evidence="8 9" key="1">
    <citation type="submission" date="2016-09" db="EMBL/GenBank/DDBJ databases">
        <title>Chromobacterium muskegensis sp. nov., an insecticidal bacterium isolated from Sphagnum bogs.</title>
        <authorList>
            <person name="Sparks M.E."/>
            <person name="Blackburn M.B."/>
            <person name="Gundersen-Rindal D.E."/>
            <person name="Mitchell A."/>
            <person name="Farrar R."/>
            <person name="Kuhar D."/>
        </authorList>
    </citation>
    <scope>NUCLEOTIDE SEQUENCE [LARGE SCALE GENOMIC DNA]</scope>
    <source>
        <strain evidence="7 9">14B-1</strain>
        <strain evidence="6 8">37-2</strain>
    </source>
</reference>
<dbReference type="Proteomes" id="UP000180088">
    <property type="component" value="Unassembled WGS sequence"/>
</dbReference>
<dbReference type="GO" id="GO:0015697">
    <property type="term" value="P:quaternary ammonium group transport"/>
    <property type="evidence" value="ECO:0007669"/>
    <property type="project" value="UniProtKB-ARBA"/>
</dbReference>
<keyword evidence="3" id="KW-0547">Nucleotide-binding</keyword>
<protein>
    <submittedName>
        <fullName evidence="6">ABC transporter ATP-binding protein</fullName>
    </submittedName>
</protein>
<keyword evidence="4 6" id="KW-0067">ATP-binding</keyword>
<evidence type="ECO:0000313" key="9">
    <source>
        <dbReference type="Proteomes" id="UP000180280"/>
    </source>
</evidence>
<keyword evidence="2" id="KW-1003">Cell membrane</keyword>
<comment type="caution">
    <text evidence="6">The sequence shown here is derived from an EMBL/GenBank/DDBJ whole genome shotgun (WGS) entry which is preliminary data.</text>
</comment>
<dbReference type="Proteomes" id="UP000180280">
    <property type="component" value="Unassembled WGS sequence"/>
</dbReference>
<keyword evidence="1" id="KW-0813">Transport</keyword>
<dbReference type="InterPro" id="IPR008995">
    <property type="entry name" value="Mo/tungstate-bd_C_term_dom"/>
</dbReference>
<dbReference type="EMBL" id="MKCT01000016">
    <property type="protein sequence ID" value="OHX20566.1"/>
    <property type="molecule type" value="Genomic_DNA"/>
</dbReference>
<dbReference type="Pfam" id="PF00005">
    <property type="entry name" value="ABC_tran"/>
    <property type="match status" value="1"/>
</dbReference>
<accession>A0A1S1X5M5</accession>
<dbReference type="InterPro" id="IPR027417">
    <property type="entry name" value="P-loop_NTPase"/>
</dbReference>
<dbReference type="FunFam" id="3.40.50.300:FF:000425">
    <property type="entry name" value="Probable ABC transporter, ATP-binding subunit"/>
    <property type="match status" value="1"/>
</dbReference>
<evidence type="ECO:0000256" key="1">
    <source>
        <dbReference type="ARBA" id="ARBA00022448"/>
    </source>
</evidence>
<dbReference type="InterPro" id="IPR003593">
    <property type="entry name" value="AAA+_ATPase"/>
</dbReference>
<evidence type="ECO:0000313" key="7">
    <source>
        <dbReference type="EMBL" id="OHX20566.1"/>
    </source>
</evidence>
<evidence type="ECO:0000256" key="2">
    <source>
        <dbReference type="ARBA" id="ARBA00022475"/>
    </source>
</evidence>
<evidence type="ECO:0000313" key="6">
    <source>
        <dbReference type="EMBL" id="OHX14486.1"/>
    </source>
</evidence>
<dbReference type="PROSITE" id="PS00211">
    <property type="entry name" value="ABC_TRANSPORTER_1"/>
    <property type="match status" value="1"/>
</dbReference>
<keyword evidence="2" id="KW-0472">Membrane</keyword>
<dbReference type="AlphaFoldDB" id="A0A1S1X5M5"/>
<organism evidence="6 8">
    <name type="scientific">Chromobacterium sphagni</name>
    <dbReference type="NCBI Taxonomy" id="1903179"/>
    <lineage>
        <taxon>Bacteria</taxon>
        <taxon>Pseudomonadati</taxon>
        <taxon>Pseudomonadota</taxon>
        <taxon>Betaproteobacteria</taxon>
        <taxon>Neisseriales</taxon>
        <taxon>Chromobacteriaceae</taxon>
        <taxon>Chromobacterium</taxon>
    </lineage>
</organism>
<evidence type="ECO:0000313" key="8">
    <source>
        <dbReference type="Proteomes" id="UP000180088"/>
    </source>
</evidence>
<dbReference type="InterPro" id="IPR017871">
    <property type="entry name" value="ABC_transporter-like_CS"/>
</dbReference>
<dbReference type="GO" id="GO:0016887">
    <property type="term" value="F:ATP hydrolysis activity"/>
    <property type="evidence" value="ECO:0007669"/>
    <property type="project" value="InterPro"/>
</dbReference>
<dbReference type="GO" id="GO:0043190">
    <property type="term" value="C:ATP-binding cassette (ABC) transporter complex"/>
    <property type="evidence" value="ECO:0007669"/>
    <property type="project" value="InterPro"/>
</dbReference>
<dbReference type="PANTHER" id="PTHR42781">
    <property type="entry name" value="SPERMIDINE/PUTRESCINE IMPORT ATP-BINDING PROTEIN POTA"/>
    <property type="match status" value="1"/>
</dbReference>
<dbReference type="PROSITE" id="PS50893">
    <property type="entry name" value="ABC_TRANSPORTER_2"/>
    <property type="match status" value="1"/>
</dbReference>
<dbReference type="Pfam" id="PF08402">
    <property type="entry name" value="TOBE_2"/>
    <property type="match status" value="1"/>
</dbReference>
<dbReference type="GO" id="GO:0005524">
    <property type="term" value="F:ATP binding"/>
    <property type="evidence" value="ECO:0007669"/>
    <property type="project" value="UniProtKB-KW"/>
</dbReference>
<sequence length="334" mass="37310">MAYLQIKHLNKQFGQQAVVHDFNMRVEAGEFVTFLGPSGCGKTTVLRMIAGFESPSGGSITLQGEDITRLSPQKRGIGMVFQSYALFPNMDVAANIAFGLKMQKRSADEIRRKVAEVIALVELNGRERHYPHQLSGGQRQRVALARALVVEPRILLLDEPLSALDARIRRNLREQIRDIQRRLGLTTIFVTHDQEEALTMSDRIFVMNQGKVEQEGAAETIYTQPATEFVARFMGNYNLLSAQQSHALLGLEIQGHLAIRPESIQLVGHEHGGEDTLPAVIRQHQLLGSIIRYQVDAGGTMLQVDRLNRNAGDLLSSGTQVRLQISRDDLREVR</sequence>
<dbReference type="SMART" id="SM00382">
    <property type="entry name" value="AAA"/>
    <property type="match status" value="1"/>
</dbReference>
<dbReference type="InterPro" id="IPR013611">
    <property type="entry name" value="Transp-assoc_OB_typ2"/>
</dbReference>
<dbReference type="STRING" id="1903179.BI347_13960"/>
<dbReference type="SUPFAM" id="SSF52540">
    <property type="entry name" value="P-loop containing nucleoside triphosphate hydrolases"/>
    <property type="match status" value="1"/>
</dbReference>
<dbReference type="EMBL" id="MKCS01000001">
    <property type="protein sequence ID" value="OHX14486.1"/>
    <property type="molecule type" value="Genomic_DNA"/>
</dbReference>